<comment type="caution">
    <text evidence="10">The sequence shown here is derived from an EMBL/GenBank/DDBJ whole genome shotgun (WGS) entry which is preliminary data.</text>
</comment>
<feature type="transmembrane region" description="Helical" evidence="7">
    <location>
        <begin position="149"/>
        <end position="166"/>
    </location>
</feature>
<feature type="transmembrane region" description="Helical" evidence="7">
    <location>
        <begin position="252"/>
        <end position="275"/>
    </location>
</feature>
<dbReference type="InterPro" id="IPR017871">
    <property type="entry name" value="ABC_transporter-like_CS"/>
</dbReference>
<evidence type="ECO:0000256" key="6">
    <source>
        <dbReference type="ARBA" id="ARBA00023136"/>
    </source>
</evidence>
<keyword evidence="6 7" id="KW-0472">Membrane</keyword>
<dbReference type="SMART" id="SM00382">
    <property type="entry name" value="AAA"/>
    <property type="match status" value="1"/>
</dbReference>
<dbReference type="Proteomes" id="UP000812277">
    <property type="component" value="Unassembled WGS sequence"/>
</dbReference>
<dbReference type="SUPFAM" id="SSF52540">
    <property type="entry name" value="P-loop containing nucleoside triphosphate hydrolases"/>
    <property type="match status" value="1"/>
</dbReference>
<keyword evidence="5 7" id="KW-1133">Transmembrane helix</keyword>
<dbReference type="Pfam" id="PF00664">
    <property type="entry name" value="ABC_membrane"/>
    <property type="match status" value="1"/>
</dbReference>
<protein>
    <submittedName>
        <fullName evidence="10">ABC transporter ATP-binding protein/permease</fullName>
    </submittedName>
</protein>
<keyword evidence="2 7" id="KW-0812">Transmembrane</keyword>
<dbReference type="PROSITE" id="PS00211">
    <property type="entry name" value="ABC_TRANSPORTER_1"/>
    <property type="match status" value="1"/>
</dbReference>
<accession>A0ABS7DCA4</accession>
<comment type="subcellular location">
    <subcellularLocation>
        <location evidence="1">Cell membrane</location>
        <topology evidence="1">Multi-pass membrane protein</topology>
    </subcellularLocation>
</comment>
<dbReference type="PROSITE" id="PS50893">
    <property type="entry name" value="ABC_TRANSPORTER_2"/>
    <property type="match status" value="1"/>
</dbReference>
<dbReference type="Pfam" id="PF00005">
    <property type="entry name" value="ABC_tran"/>
    <property type="match status" value="1"/>
</dbReference>
<evidence type="ECO:0000256" key="4">
    <source>
        <dbReference type="ARBA" id="ARBA00022840"/>
    </source>
</evidence>
<gene>
    <name evidence="10" type="ORF">K0T92_22885</name>
</gene>
<feature type="transmembrane region" description="Helical" evidence="7">
    <location>
        <begin position="70"/>
        <end position="92"/>
    </location>
</feature>
<keyword evidence="3" id="KW-0547">Nucleotide-binding</keyword>
<dbReference type="PANTHER" id="PTHR43394:SF1">
    <property type="entry name" value="ATP-BINDING CASSETTE SUB-FAMILY B MEMBER 10, MITOCHONDRIAL"/>
    <property type="match status" value="1"/>
</dbReference>
<dbReference type="EMBL" id="JAHZIJ010000026">
    <property type="protein sequence ID" value="MBW7477569.1"/>
    <property type="molecule type" value="Genomic_DNA"/>
</dbReference>
<feature type="transmembrane region" description="Helical" evidence="7">
    <location>
        <begin position="30"/>
        <end position="50"/>
    </location>
</feature>
<dbReference type="InterPro" id="IPR011527">
    <property type="entry name" value="ABC1_TM_dom"/>
</dbReference>
<evidence type="ECO:0000256" key="2">
    <source>
        <dbReference type="ARBA" id="ARBA00022692"/>
    </source>
</evidence>
<keyword evidence="11" id="KW-1185">Reference proteome</keyword>
<evidence type="ECO:0000259" key="8">
    <source>
        <dbReference type="PROSITE" id="PS50893"/>
    </source>
</evidence>
<feature type="domain" description="ABC transmembrane type-1" evidence="9">
    <location>
        <begin position="35"/>
        <end position="313"/>
    </location>
</feature>
<dbReference type="RefSeq" id="WP_219874859.1">
    <property type="nucleotide sequence ID" value="NZ_JAHZIJ010000026.1"/>
</dbReference>
<evidence type="ECO:0000313" key="11">
    <source>
        <dbReference type="Proteomes" id="UP000812277"/>
    </source>
</evidence>
<dbReference type="PROSITE" id="PS50929">
    <property type="entry name" value="ABC_TM1F"/>
    <property type="match status" value="1"/>
</dbReference>
<proteinExistence type="predicted"/>
<dbReference type="SUPFAM" id="SSF90123">
    <property type="entry name" value="ABC transporter transmembrane region"/>
    <property type="match status" value="1"/>
</dbReference>
<evidence type="ECO:0000259" key="9">
    <source>
        <dbReference type="PROSITE" id="PS50929"/>
    </source>
</evidence>
<feature type="transmembrane region" description="Helical" evidence="7">
    <location>
        <begin position="287"/>
        <end position="308"/>
    </location>
</feature>
<dbReference type="InterPro" id="IPR003439">
    <property type="entry name" value="ABC_transporter-like_ATP-bd"/>
</dbReference>
<sequence length="600" mass="66250">MESSNTVITEQSKGNWRLFIRMIRSTKPSVLIMSIAIVMSVASTLVGLFIPLVTKNLVDGFSISNLSWGQIALIAVTFVVQTIASGLSIYLLNRIGQRIVAELRDRLWKKLLVLPVSYYDQHRTGETISRMTNDTGVVKTLISDHMTSFFTGILSVVGSIVVLIYLDWKMTVVMLSVVPLAALFLVPLGRQMYKISKGLQEETASFTTVLTQVLSEIRLVKSSNAEAREYDNGKKGITSLFRFGLREAKVQALIAPLMFLVMMMLLVIIVGYGGMRVSSGALTAGELVAFILYLIQIVMPMSQITTFFTQFQKAIGATERIIEMLDGEEENHDTGVAVKRSDLPITVDRLSFHYKTGEAVLRDVSFRVDPGSVTAIVGPSGGGKTTLFSLLERYYKPSSGTIKLGGDAIDTFTLHSWRSQFGYVSQESPLIAGTIRDNICYGIDEKVDEEALERAARMAYADKFIHELPDGYETEVGERGVKLSGGQRQRIAIARALLRNPKILMLDEATSSLDSKSEVIVQEALKNLMDGRTTLVIAHRLSTVVDADQIIFVEKGTITGSGTHAELLQRHELYREFATQQLRLNEATSLAAALPENVNL</sequence>
<dbReference type="GO" id="GO:0005524">
    <property type="term" value="F:ATP binding"/>
    <property type="evidence" value="ECO:0007669"/>
    <property type="project" value="UniProtKB-KW"/>
</dbReference>
<dbReference type="CDD" id="cd18551">
    <property type="entry name" value="ABC_6TM_LmrA_like"/>
    <property type="match status" value="1"/>
</dbReference>
<dbReference type="Gene3D" id="3.40.50.300">
    <property type="entry name" value="P-loop containing nucleotide triphosphate hydrolases"/>
    <property type="match status" value="1"/>
</dbReference>
<dbReference type="InterPro" id="IPR039421">
    <property type="entry name" value="Type_1_exporter"/>
</dbReference>
<evidence type="ECO:0000256" key="7">
    <source>
        <dbReference type="SAM" id="Phobius"/>
    </source>
</evidence>
<evidence type="ECO:0000256" key="3">
    <source>
        <dbReference type="ARBA" id="ARBA00022741"/>
    </source>
</evidence>
<evidence type="ECO:0000256" key="5">
    <source>
        <dbReference type="ARBA" id="ARBA00022989"/>
    </source>
</evidence>
<dbReference type="InterPro" id="IPR003593">
    <property type="entry name" value="AAA+_ATPase"/>
</dbReference>
<reference evidence="10 11" key="1">
    <citation type="submission" date="2021-07" db="EMBL/GenBank/DDBJ databases">
        <title>Paenibacillus radiodurans sp. nov., isolated from the southeastern edge of Tengger Desert.</title>
        <authorList>
            <person name="Zhang G."/>
        </authorList>
    </citation>
    <scope>NUCLEOTIDE SEQUENCE [LARGE SCALE GENOMIC DNA]</scope>
    <source>
        <strain evidence="10 11">DT7-4</strain>
    </source>
</reference>
<organism evidence="10 11">
    <name type="scientific">Paenibacillus oenotherae</name>
    <dbReference type="NCBI Taxonomy" id="1435645"/>
    <lineage>
        <taxon>Bacteria</taxon>
        <taxon>Bacillati</taxon>
        <taxon>Bacillota</taxon>
        <taxon>Bacilli</taxon>
        <taxon>Bacillales</taxon>
        <taxon>Paenibacillaceae</taxon>
        <taxon>Paenibacillus</taxon>
    </lineage>
</organism>
<evidence type="ECO:0000313" key="10">
    <source>
        <dbReference type="EMBL" id="MBW7477569.1"/>
    </source>
</evidence>
<feature type="transmembrane region" description="Helical" evidence="7">
    <location>
        <begin position="172"/>
        <end position="189"/>
    </location>
</feature>
<evidence type="ECO:0000256" key="1">
    <source>
        <dbReference type="ARBA" id="ARBA00004651"/>
    </source>
</evidence>
<feature type="domain" description="ABC transporter" evidence="8">
    <location>
        <begin position="345"/>
        <end position="580"/>
    </location>
</feature>
<dbReference type="Gene3D" id="1.20.1560.10">
    <property type="entry name" value="ABC transporter type 1, transmembrane domain"/>
    <property type="match status" value="1"/>
</dbReference>
<name>A0ABS7DCA4_9BACL</name>
<dbReference type="InterPro" id="IPR027417">
    <property type="entry name" value="P-loop_NTPase"/>
</dbReference>
<dbReference type="PANTHER" id="PTHR43394">
    <property type="entry name" value="ATP-DEPENDENT PERMEASE MDL1, MITOCHONDRIAL"/>
    <property type="match status" value="1"/>
</dbReference>
<dbReference type="InterPro" id="IPR036640">
    <property type="entry name" value="ABC1_TM_sf"/>
</dbReference>
<keyword evidence="4 10" id="KW-0067">ATP-binding</keyword>